<dbReference type="InterPro" id="IPR006664">
    <property type="entry name" value="OMP_bac"/>
</dbReference>
<evidence type="ECO:0000256" key="2">
    <source>
        <dbReference type="ARBA" id="ARBA00023136"/>
    </source>
</evidence>
<reference evidence="7 8" key="1">
    <citation type="journal article" date="2010" name="J. Bacteriol.">
        <title>Genome sequences of Oceanicola granulosus HTCC2516(T) and Oceanicola batsensis HTCC2597(TDelta).</title>
        <authorList>
            <person name="Thrash J.C."/>
            <person name="Cho J.C."/>
            <person name="Vergin K.L."/>
            <person name="Giovannoni S.J."/>
        </authorList>
    </citation>
    <scope>NUCLEOTIDE SEQUENCE [LARGE SCALE GENOMIC DNA]</scope>
    <source>
        <strain evidence="8">ATCC BAA-863 / DSM 15984 / KCTC 12145 / HTCC2597</strain>
    </source>
</reference>
<feature type="domain" description="OmpA-like" evidence="6">
    <location>
        <begin position="192"/>
        <end position="309"/>
    </location>
</feature>
<dbReference type="AlphaFoldDB" id="A3TVV1"/>
<dbReference type="InterPro" id="IPR036737">
    <property type="entry name" value="OmpA-like_sf"/>
</dbReference>
<dbReference type="GO" id="GO:0009279">
    <property type="term" value="C:cell outer membrane"/>
    <property type="evidence" value="ECO:0007669"/>
    <property type="project" value="UniProtKB-SubCell"/>
</dbReference>
<sequence length="309" mass="33008">MWRIGALCIAWLLAAPAHAFDPQSLPAGAEQTYDQTEEAGSVFLPVGTITAASPFERVEGSIRWRAWRISSPGFSTLTLLRQLREDLAEAGYETVLDCATAECGGFDFRYGLPVLPAPEMNVDLFDFRVITARNGDAQVFLLVSRGRLHGYLQLIEVQGGGAPVEPEATGDATGPDAPEEPEADAELIDVLRTAGHVVLDDLDFQSGAAALADREYTSLAELAVYIKGDPARIVALVGHTDAVGAHDANVALSRRRAEAVRQRLIDRHGVAGSQVSARGAGFLAPVASNLTALGRERNRRVEAVLLAAE</sequence>
<dbReference type="EMBL" id="AAMO01000003">
    <property type="protein sequence ID" value="EAQ03747.1"/>
    <property type="molecule type" value="Genomic_DNA"/>
</dbReference>
<evidence type="ECO:0000256" key="1">
    <source>
        <dbReference type="ARBA" id="ARBA00004442"/>
    </source>
</evidence>
<protein>
    <submittedName>
        <fullName evidence="7">OmpA domain protein</fullName>
    </submittedName>
</protein>
<comment type="caution">
    <text evidence="7">The sequence shown here is derived from an EMBL/GenBank/DDBJ whole genome shotgun (WGS) entry which is preliminary data.</text>
</comment>
<dbReference type="PRINTS" id="PR01021">
    <property type="entry name" value="OMPADOMAIN"/>
</dbReference>
<evidence type="ECO:0000256" key="3">
    <source>
        <dbReference type="ARBA" id="ARBA00023237"/>
    </source>
</evidence>
<dbReference type="SUPFAM" id="SSF103088">
    <property type="entry name" value="OmpA-like"/>
    <property type="match status" value="1"/>
</dbReference>
<comment type="subcellular location">
    <subcellularLocation>
        <location evidence="1">Cell outer membrane</location>
    </subcellularLocation>
</comment>
<dbReference type="OrthoDB" id="9792021at2"/>
<dbReference type="Proteomes" id="UP000004318">
    <property type="component" value="Unassembled WGS sequence"/>
</dbReference>
<dbReference type="Pfam" id="PF00691">
    <property type="entry name" value="OmpA"/>
    <property type="match status" value="1"/>
</dbReference>
<keyword evidence="5" id="KW-0732">Signal</keyword>
<feature type="chain" id="PRO_5002659507" evidence="5">
    <location>
        <begin position="20"/>
        <end position="309"/>
    </location>
</feature>
<dbReference type="PANTHER" id="PTHR30329:SF21">
    <property type="entry name" value="LIPOPROTEIN YIAD-RELATED"/>
    <property type="match status" value="1"/>
</dbReference>
<dbReference type="InterPro" id="IPR050330">
    <property type="entry name" value="Bact_OuterMem_StrucFunc"/>
</dbReference>
<accession>A3TVV1</accession>
<organism evidence="7 8">
    <name type="scientific">Pseudooceanicola batsensis (strain ATCC BAA-863 / DSM 15984 / KCTC 12145 / HTCC2597)</name>
    <name type="common">Oceanicola batsensis</name>
    <dbReference type="NCBI Taxonomy" id="252305"/>
    <lineage>
        <taxon>Bacteria</taxon>
        <taxon>Pseudomonadati</taxon>
        <taxon>Pseudomonadota</taxon>
        <taxon>Alphaproteobacteria</taxon>
        <taxon>Rhodobacterales</taxon>
        <taxon>Paracoccaceae</taxon>
        <taxon>Pseudooceanicola</taxon>
    </lineage>
</organism>
<name>A3TVV1_PSEBH</name>
<feature type="signal peptide" evidence="5">
    <location>
        <begin position="1"/>
        <end position="19"/>
    </location>
</feature>
<dbReference type="RefSeq" id="WP_009806400.1">
    <property type="nucleotide sequence ID" value="NZ_CH724131.1"/>
</dbReference>
<gene>
    <name evidence="7" type="ORF">OB2597_10906</name>
</gene>
<keyword evidence="2 4" id="KW-0472">Membrane</keyword>
<dbReference type="InterPro" id="IPR006665">
    <property type="entry name" value="OmpA-like"/>
</dbReference>
<evidence type="ECO:0000313" key="7">
    <source>
        <dbReference type="EMBL" id="EAQ03747.1"/>
    </source>
</evidence>
<dbReference type="CDD" id="cd07185">
    <property type="entry name" value="OmpA_C-like"/>
    <property type="match status" value="1"/>
</dbReference>
<dbReference type="PROSITE" id="PS51123">
    <property type="entry name" value="OMPA_2"/>
    <property type="match status" value="1"/>
</dbReference>
<dbReference type="HOGENOM" id="CLU_055761_0_0_5"/>
<proteinExistence type="predicted"/>
<dbReference type="PANTHER" id="PTHR30329">
    <property type="entry name" value="STATOR ELEMENT OF FLAGELLAR MOTOR COMPLEX"/>
    <property type="match status" value="1"/>
</dbReference>
<evidence type="ECO:0000259" key="6">
    <source>
        <dbReference type="PROSITE" id="PS51123"/>
    </source>
</evidence>
<dbReference type="eggNOG" id="COG2885">
    <property type="taxonomic scope" value="Bacteria"/>
</dbReference>
<evidence type="ECO:0000313" key="8">
    <source>
        <dbReference type="Proteomes" id="UP000004318"/>
    </source>
</evidence>
<dbReference type="STRING" id="252305.OB2597_10906"/>
<evidence type="ECO:0000256" key="5">
    <source>
        <dbReference type="SAM" id="SignalP"/>
    </source>
</evidence>
<keyword evidence="3" id="KW-0998">Cell outer membrane</keyword>
<keyword evidence="8" id="KW-1185">Reference proteome</keyword>
<dbReference type="Gene3D" id="3.30.1330.60">
    <property type="entry name" value="OmpA-like domain"/>
    <property type="match status" value="1"/>
</dbReference>
<evidence type="ECO:0000256" key="4">
    <source>
        <dbReference type="PROSITE-ProRule" id="PRU00473"/>
    </source>
</evidence>